<evidence type="ECO:0000313" key="3">
    <source>
        <dbReference type="Proteomes" id="UP001138921"/>
    </source>
</evidence>
<accession>A0A9X1A7L2</accession>
<dbReference type="InterPro" id="IPR013022">
    <property type="entry name" value="Xyl_isomerase-like_TIM-brl"/>
</dbReference>
<dbReference type="AlphaFoldDB" id="A0A9X1A7L2"/>
<dbReference type="PANTHER" id="PTHR12110:SF48">
    <property type="entry name" value="BLL3656 PROTEIN"/>
    <property type="match status" value="1"/>
</dbReference>
<dbReference type="InterPro" id="IPR050312">
    <property type="entry name" value="IolE/XylAMocC-like"/>
</dbReference>
<protein>
    <submittedName>
        <fullName evidence="2">Sugar phosphate isomerase/epimerase</fullName>
    </submittedName>
</protein>
<dbReference type="PANTHER" id="PTHR12110">
    <property type="entry name" value="HYDROXYPYRUVATE ISOMERASE"/>
    <property type="match status" value="1"/>
</dbReference>
<evidence type="ECO:0000259" key="1">
    <source>
        <dbReference type="Pfam" id="PF01261"/>
    </source>
</evidence>
<feature type="domain" description="Xylose isomerase-like TIM barrel" evidence="1">
    <location>
        <begin position="32"/>
        <end position="263"/>
    </location>
</feature>
<dbReference type="EMBL" id="JAFLWW010000001">
    <property type="protein sequence ID" value="MBT1154724.1"/>
    <property type="molecule type" value="Genomic_DNA"/>
</dbReference>
<dbReference type="SUPFAM" id="SSF51658">
    <property type="entry name" value="Xylose isomerase-like"/>
    <property type="match status" value="1"/>
</dbReference>
<comment type="caution">
    <text evidence="2">The sequence shown here is derived from an EMBL/GenBank/DDBJ whole genome shotgun (WGS) entry which is preliminary data.</text>
</comment>
<dbReference type="Pfam" id="PF01261">
    <property type="entry name" value="AP_endonuc_2"/>
    <property type="match status" value="1"/>
</dbReference>
<dbReference type="GO" id="GO:0016853">
    <property type="term" value="F:isomerase activity"/>
    <property type="evidence" value="ECO:0007669"/>
    <property type="project" value="UniProtKB-KW"/>
</dbReference>
<sequence>MKSREFICSSHTVSGVMPGSPVASRHGFASRVEACATAGYTGMCLHFRDYAEQRARGFGDGELRSILEVHGMKHVSVEFLTDWFMDGEAGLLSRRNEETAFRAATAFGAKVLNVGPDLGGRGIPLDTMQQRFRALCGRAAAHDIAIALELVAWGNVKDVDTALAIIGEIPNAGLVIDSWHVFRAGMPLADLKRIPADKVLCVQVNDADAMPTGALASETMNRRLCGQGGFDLAGFAATLDAMGVAVPFSIEVISPDLAALDLQKAAKLSFDTTRSCFS</sequence>
<dbReference type="RefSeq" id="WP_214386131.1">
    <property type="nucleotide sequence ID" value="NZ_JAFLWW010000001.1"/>
</dbReference>
<keyword evidence="2" id="KW-0413">Isomerase</keyword>
<organism evidence="2 3">
    <name type="scientific">Aminobacter anthyllidis</name>
    <dbReference type="NCBI Taxonomy" id="1035067"/>
    <lineage>
        <taxon>Bacteria</taxon>
        <taxon>Pseudomonadati</taxon>
        <taxon>Pseudomonadota</taxon>
        <taxon>Alphaproteobacteria</taxon>
        <taxon>Hyphomicrobiales</taxon>
        <taxon>Phyllobacteriaceae</taxon>
        <taxon>Aminobacter</taxon>
    </lineage>
</organism>
<dbReference type="Gene3D" id="3.20.20.150">
    <property type="entry name" value="Divalent-metal-dependent TIM barrel enzymes"/>
    <property type="match status" value="1"/>
</dbReference>
<reference evidence="2" key="1">
    <citation type="journal article" date="2021" name="Microorganisms">
        <title>Phylogenomic Reconstruction and Metabolic Potential of the Genus Aminobacter.</title>
        <authorList>
            <person name="Artuso I."/>
            <person name="Turrini P."/>
            <person name="Pirolo M."/>
            <person name="Lugli G.A."/>
            <person name="Ventura M."/>
            <person name="Visca P."/>
        </authorList>
    </citation>
    <scope>NUCLEOTIDE SEQUENCE</scope>
    <source>
        <strain evidence="2">LMG 26462</strain>
    </source>
</reference>
<dbReference type="InterPro" id="IPR036237">
    <property type="entry name" value="Xyl_isomerase-like_sf"/>
</dbReference>
<evidence type="ECO:0000313" key="2">
    <source>
        <dbReference type="EMBL" id="MBT1154724.1"/>
    </source>
</evidence>
<dbReference type="Proteomes" id="UP001138921">
    <property type="component" value="Unassembled WGS sequence"/>
</dbReference>
<name>A0A9X1A7L2_9HYPH</name>
<gene>
    <name evidence="2" type="ORF">J1C56_03885</name>
</gene>
<proteinExistence type="predicted"/>
<reference evidence="2" key="2">
    <citation type="submission" date="2021-03" db="EMBL/GenBank/DDBJ databases">
        <authorList>
            <person name="Artuso I."/>
            <person name="Turrini P."/>
            <person name="Pirolo M."/>
            <person name="Lugli G.A."/>
            <person name="Ventura M."/>
            <person name="Visca P."/>
        </authorList>
    </citation>
    <scope>NUCLEOTIDE SEQUENCE</scope>
    <source>
        <strain evidence="2">LMG 26462</strain>
    </source>
</reference>
<keyword evidence="3" id="KW-1185">Reference proteome</keyword>